<reference evidence="1" key="2">
    <citation type="journal article" date="2021" name="World Allergy Organ. J.">
        <title>Chromosome-level assembly of Dermatophagoides farinae genome and transcriptome reveals two novel allergens Der f 37 and Der f 39.</title>
        <authorList>
            <person name="Chen J."/>
            <person name="Cai Z."/>
            <person name="Fan D."/>
            <person name="Hu J."/>
            <person name="Hou Y."/>
            <person name="He Y."/>
            <person name="Zhang Z."/>
            <person name="Zhao Z."/>
            <person name="Gao P."/>
            <person name="Hu W."/>
            <person name="Sun J."/>
            <person name="Li J."/>
            <person name="Ji K."/>
        </authorList>
    </citation>
    <scope>NUCLEOTIDE SEQUENCE</scope>
    <source>
        <strain evidence="1">JKM2019</strain>
    </source>
</reference>
<dbReference type="AlphaFoldDB" id="A0A9D4SL67"/>
<reference evidence="1" key="1">
    <citation type="submission" date="2020-06" db="EMBL/GenBank/DDBJ databases">
        <authorList>
            <person name="Ji K."/>
            <person name="Li J."/>
        </authorList>
    </citation>
    <scope>NUCLEOTIDE SEQUENCE</scope>
    <source>
        <strain evidence="1">JKM2019</strain>
        <tissue evidence="1">Whole body</tissue>
    </source>
</reference>
<gene>
    <name evidence="1" type="ORF">HUG17_0683</name>
</gene>
<dbReference type="EMBL" id="SDOV01000001">
    <property type="protein sequence ID" value="KAH7645145.1"/>
    <property type="molecule type" value="Genomic_DNA"/>
</dbReference>
<comment type="caution">
    <text evidence="1">The sequence shown here is derived from an EMBL/GenBank/DDBJ whole genome shotgun (WGS) entry which is preliminary data.</text>
</comment>
<protein>
    <submittedName>
        <fullName evidence="1">Uncharacterized protein</fullName>
    </submittedName>
</protein>
<name>A0A9D4SL67_DERFA</name>
<organism evidence="1">
    <name type="scientific">Dermatophagoides farinae</name>
    <name type="common">American house dust mite</name>
    <dbReference type="NCBI Taxonomy" id="6954"/>
    <lineage>
        <taxon>Eukaryota</taxon>
        <taxon>Metazoa</taxon>
        <taxon>Ecdysozoa</taxon>
        <taxon>Arthropoda</taxon>
        <taxon>Chelicerata</taxon>
        <taxon>Arachnida</taxon>
        <taxon>Acari</taxon>
        <taxon>Acariformes</taxon>
        <taxon>Sarcoptiformes</taxon>
        <taxon>Astigmata</taxon>
        <taxon>Psoroptidia</taxon>
        <taxon>Analgoidea</taxon>
        <taxon>Pyroglyphidae</taxon>
        <taxon>Dermatophagoidinae</taxon>
        <taxon>Dermatophagoides</taxon>
    </lineage>
</organism>
<proteinExistence type="predicted"/>
<evidence type="ECO:0000313" key="1">
    <source>
        <dbReference type="EMBL" id="KAH7645145.1"/>
    </source>
</evidence>
<sequence length="138" mass="16208">MVNTRSLSRKRKIVDQSVVEMNKTIGDNVAAQRHKDDNVCQSNTTTTIESKDNDEDYYRNVAKLGREAIVKQIEEAKKLKQHIEYMRNPRAVWDLNPSLYRREIPLEKHPYRHLKLLMEARLDTKIQVSEIDSTNNQT</sequence>
<dbReference type="Proteomes" id="UP000828236">
    <property type="component" value="Unassembled WGS sequence"/>
</dbReference>
<accession>A0A9D4SL67</accession>